<organism evidence="1 2">
    <name type="scientific">Dryococelus australis</name>
    <dbReference type="NCBI Taxonomy" id="614101"/>
    <lineage>
        <taxon>Eukaryota</taxon>
        <taxon>Metazoa</taxon>
        <taxon>Ecdysozoa</taxon>
        <taxon>Arthropoda</taxon>
        <taxon>Hexapoda</taxon>
        <taxon>Insecta</taxon>
        <taxon>Pterygota</taxon>
        <taxon>Neoptera</taxon>
        <taxon>Polyneoptera</taxon>
        <taxon>Phasmatodea</taxon>
        <taxon>Verophasmatodea</taxon>
        <taxon>Anareolatae</taxon>
        <taxon>Phasmatidae</taxon>
        <taxon>Eurycanthinae</taxon>
        <taxon>Dryococelus</taxon>
    </lineage>
</organism>
<gene>
    <name evidence="1" type="ORF">PR048_019525</name>
</gene>
<dbReference type="Proteomes" id="UP001159363">
    <property type="component" value="Chromosome 6"/>
</dbReference>
<comment type="caution">
    <text evidence="1">The sequence shown here is derived from an EMBL/GenBank/DDBJ whole genome shotgun (WGS) entry which is preliminary data.</text>
</comment>
<name>A0ABQ9H3T7_9NEOP</name>
<protein>
    <submittedName>
        <fullName evidence="1">Uncharacterized protein</fullName>
    </submittedName>
</protein>
<evidence type="ECO:0000313" key="1">
    <source>
        <dbReference type="EMBL" id="KAJ8878922.1"/>
    </source>
</evidence>
<reference evidence="1 2" key="1">
    <citation type="submission" date="2023-02" db="EMBL/GenBank/DDBJ databases">
        <title>LHISI_Scaffold_Assembly.</title>
        <authorList>
            <person name="Stuart O.P."/>
            <person name="Cleave R."/>
            <person name="Magrath M.J.L."/>
            <person name="Mikheyev A.S."/>
        </authorList>
    </citation>
    <scope>NUCLEOTIDE SEQUENCE [LARGE SCALE GENOMIC DNA]</scope>
    <source>
        <strain evidence="1">Daus_M_001</strain>
        <tissue evidence="1">Leg muscle</tissue>
    </source>
</reference>
<keyword evidence="2" id="KW-1185">Reference proteome</keyword>
<sequence length="74" mass="8540">MVNSMTKTEPTQKSIRKLRVCKTFFLNTLGVSERYAYTAWDKLDELDIVGPDNCGKHSNHILKMRLYYKGLAVT</sequence>
<accession>A0ABQ9H3T7</accession>
<dbReference type="EMBL" id="JARBHB010000007">
    <property type="protein sequence ID" value="KAJ8878922.1"/>
    <property type="molecule type" value="Genomic_DNA"/>
</dbReference>
<evidence type="ECO:0000313" key="2">
    <source>
        <dbReference type="Proteomes" id="UP001159363"/>
    </source>
</evidence>
<proteinExistence type="predicted"/>